<dbReference type="KEGG" id="nmf:NMS_1003"/>
<proteinExistence type="inferred from homology"/>
<keyword evidence="3 7" id="KW-0489">Methyltransferase</keyword>
<accession>W8VWS9</accession>
<name>W8VWS9_9FLAO</name>
<dbReference type="AlphaFoldDB" id="W8VWS9"/>
<dbReference type="InterPro" id="IPR012263">
    <property type="entry name" value="M_m6A_EcoRV"/>
</dbReference>
<dbReference type="EMBL" id="AP014548">
    <property type="protein sequence ID" value="BAO55012.1"/>
    <property type="molecule type" value="Genomic_DNA"/>
</dbReference>
<dbReference type="EC" id="2.1.1.72" evidence="2 7"/>
<evidence type="ECO:0000256" key="7">
    <source>
        <dbReference type="RuleBase" id="RU361257"/>
    </source>
</evidence>
<dbReference type="PANTHER" id="PTHR30481:SF3">
    <property type="entry name" value="DNA ADENINE METHYLASE"/>
    <property type="match status" value="1"/>
</dbReference>
<dbReference type="REBASE" id="80642">
    <property type="entry name" value="M.NmaS108ORF1003P"/>
</dbReference>
<sequence length="245" mass="28425">MPKSYNNYHECFLGSGAVFFSLTPKKVSFLSDSNTELIETYLQIRDNLDQVINSLKKLKNTEIDYYNIRAKKYRTPHTRAAKFIYLNRCSFNGIYRVNNRGTYNVPYGKRSNVDILTLPNLKQVSLALKKTIIKSCDFNESIDSINEGDLVFLDPPYTIAHENNGFIEYNQKLFSWDDQLALKEFCMRINELGAYFILTNAYHKSILDLYEGLGEKAKVSRLSQVGGRNKTRRTYNELVVYNTRN</sequence>
<evidence type="ECO:0000256" key="6">
    <source>
        <dbReference type="ARBA" id="ARBA00047942"/>
    </source>
</evidence>
<dbReference type="SUPFAM" id="SSF53335">
    <property type="entry name" value="S-adenosyl-L-methionine-dependent methyltransferases"/>
    <property type="match status" value="1"/>
</dbReference>
<dbReference type="PRINTS" id="PR00505">
    <property type="entry name" value="D12N6MTFRASE"/>
</dbReference>
<dbReference type="GO" id="GO:0043565">
    <property type="term" value="F:sequence-specific DNA binding"/>
    <property type="evidence" value="ECO:0007669"/>
    <property type="project" value="TreeGrafter"/>
</dbReference>
<evidence type="ECO:0000313" key="9">
    <source>
        <dbReference type="Proteomes" id="UP000031760"/>
    </source>
</evidence>
<dbReference type="GO" id="GO:1904047">
    <property type="term" value="F:S-adenosyl-L-methionine binding"/>
    <property type="evidence" value="ECO:0007669"/>
    <property type="project" value="TreeGrafter"/>
</dbReference>
<evidence type="ECO:0000256" key="3">
    <source>
        <dbReference type="ARBA" id="ARBA00022603"/>
    </source>
</evidence>
<dbReference type="GO" id="GO:0006298">
    <property type="term" value="P:mismatch repair"/>
    <property type="evidence" value="ECO:0007669"/>
    <property type="project" value="TreeGrafter"/>
</dbReference>
<keyword evidence="4 7" id="KW-0808">Transferase</keyword>
<evidence type="ECO:0000256" key="2">
    <source>
        <dbReference type="ARBA" id="ARBA00011900"/>
    </source>
</evidence>
<evidence type="ECO:0000256" key="5">
    <source>
        <dbReference type="ARBA" id="ARBA00022691"/>
    </source>
</evidence>
<dbReference type="PANTHER" id="PTHR30481">
    <property type="entry name" value="DNA ADENINE METHYLASE"/>
    <property type="match status" value="1"/>
</dbReference>
<comment type="similarity">
    <text evidence="1 7">Belongs to the N(4)/N(6)-methyltransferase family.</text>
</comment>
<dbReference type="HOGENOM" id="CLU_063430_0_0_10"/>
<dbReference type="Gene3D" id="1.10.1020.10">
    <property type="entry name" value="Adenine-specific Methyltransferase, Domain 2"/>
    <property type="match status" value="1"/>
</dbReference>
<comment type="catalytic activity">
    <reaction evidence="6 7">
        <text>a 2'-deoxyadenosine in DNA + S-adenosyl-L-methionine = an N(6)-methyl-2'-deoxyadenosine in DNA + S-adenosyl-L-homocysteine + H(+)</text>
        <dbReference type="Rhea" id="RHEA:15197"/>
        <dbReference type="Rhea" id="RHEA-COMP:12418"/>
        <dbReference type="Rhea" id="RHEA-COMP:12419"/>
        <dbReference type="ChEBI" id="CHEBI:15378"/>
        <dbReference type="ChEBI" id="CHEBI:57856"/>
        <dbReference type="ChEBI" id="CHEBI:59789"/>
        <dbReference type="ChEBI" id="CHEBI:90615"/>
        <dbReference type="ChEBI" id="CHEBI:90616"/>
        <dbReference type="EC" id="2.1.1.72"/>
    </reaction>
</comment>
<dbReference type="Gene3D" id="3.40.50.150">
    <property type="entry name" value="Vaccinia Virus protein VP39"/>
    <property type="match status" value="1"/>
</dbReference>
<dbReference type="GO" id="GO:0009007">
    <property type="term" value="F:site-specific DNA-methyltransferase (adenine-specific) activity"/>
    <property type="evidence" value="ECO:0007669"/>
    <property type="project" value="UniProtKB-UniRule"/>
</dbReference>
<dbReference type="GO" id="GO:0032259">
    <property type="term" value="P:methylation"/>
    <property type="evidence" value="ECO:0007669"/>
    <property type="project" value="UniProtKB-KW"/>
</dbReference>
<dbReference type="InterPro" id="IPR029063">
    <property type="entry name" value="SAM-dependent_MTases_sf"/>
</dbReference>
<dbReference type="PIRSF" id="PIRSF000398">
    <property type="entry name" value="M_m6A_EcoRV"/>
    <property type="match status" value="1"/>
</dbReference>
<dbReference type="NCBIfam" id="TIGR00571">
    <property type="entry name" value="dam"/>
    <property type="match status" value="1"/>
</dbReference>
<evidence type="ECO:0000313" key="8">
    <source>
        <dbReference type="EMBL" id="BAO55012.1"/>
    </source>
</evidence>
<dbReference type="InterPro" id="IPR012327">
    <property type="entry name" value="MeTrfase_D12"/>
</dbReference>
<dbReference type="InterPro" id="IPR002052">
    <property type="entry name" value="DNA_methylase_N6_adenine_CS"/>
</dbReference>
<protein>
    <recommendedName>
        <fullName evidence="2 7">Site-specific DNA-methyltransferase (adenine-specific)</fullName>
        <ecNumber evidence="2 7">2.1.1.72</ecNumber>
    </recommendedName>
</protein>
<gene>
    <name evidence="8" type="ORF">NMS_1003</name>
</gene>
<keyword evidence="5 7" id="KW-0949">S-adenosyl-L-methionine</keyword>
<organism evidence="8 9">
    <name type="scientific">Nonlabens marinus S1-08</name>
    <dbReference type="NCBI Taxonomy" id="1454201"/>
    <lineage>
        <taxon>Bacteria</taxon>
        <taxon>Pseudomonadati</taxon>
        <taxon>Bacteroidota</taxon>
        <taxon>Flavobacteriia</taxon>
        <taxon>Flavobacteriales</taxon>
        <taxon>Flavobacteriaceae</taxon>
        <taxon>Nonlabens</taxon>
    </lineage>
</organism>
<dbReference type="Pfam" id="PF02086">
    <property type="entry name" value="MethyltransfD12"/>
    <property type="match status" value="1"/>
</dbReference>
<evidence type="ECO:0000256" key="1">
    <source>
        <dbReference type="ARBA" id="ARBA00006594"/>
    </source>
</evidence>
<dbReference type="InterPro" id="IPR023095">
    <property type="entry name" value="Ade_MeTrfase_dom_2"/>
</dbReference>
<dbReference type="Proteomes" id="UP000031760">
    <property type="component" value="Chromosome"/>
</dbReference>
<dbReference type="PROSITE" id="PS00092">
    <property type="entry name" value="N6_MTASE"/>
    <property type="match status" value="1"/>
</dbReference>
<dbReference type="GO" id="GO:0009307">
    <property type="term" value="P:DNA restriction-modification system"/>
    <property type="evidence" value="ECO:0007669"/>
    <property type="project" value="InterPro"/>
</dbReference>
<dbReference type="STRING" id="1454201.NMS_1003"/>
<evidence type="ECO:0000256" key="4">
    <source>
        <dbReference type="ARBA" id="ARBA00022679"/>
    </source>
</evidence>
<keyword evidence="9" id="KW-1185">Reference proteome</keyword>
<reference evidence="8 9" key="1">
    <citation type="journal article" date="2014" name="Proc. Natl. Acad. Sci. U.S.A.">
        <title>Functional characterization of flavobacteria rhodopsins reveals a unique class of light-driven chloride pump in bacteria.</title>
        <authorList>
            <person name="Yoshizawa S."/>
            <person name="Kumagai Y."/>
            <person name="Kim H."/>
            <person name="Ogura Y."/>
            <person name="Hayashi T."/>
            <person name="Iwasaki W."/>
            <person name="DeLong E.F."/>
            <person name="Kogure K."/>
        </authorList>
    </citation>
    <scope>NUCLEOTIDE SEQUENCE [LARGE SCALE GENOMIC DNA]</scope>
    <source>
        <strain evidence="8 9">S1-08</strain>
    </source>
</reference>